<dbReference type="Proteomes" id="UP000016569">
    <property type="component" value="Unassembled WGS sequence"/>
</dbReference>
<sequence length="555" mass="59692">MDAVDIVGVIAGPAHHDVVAQAADQDVVSGSAIQNVVSNIADEGVISAAALKARAAQLVRNNGGVGKGNLKRVLCPDDQSQRVVGVYNDVIHPRLSKGVLYERIQRRQAPRIERPVVVVPDEITLRVIDREVQVNSSEHTIDVEHTHRAGFGDNKSEVLRISARFRRDRHMWSRGRVLDIRVLHNPEQVGDIDCGAEGVVPQGFRLEQHGGIFGKIALASQDVVELAAPQTFDRDQGVTTAAARVLGDRKPQVDGHPREAVLVTCNIQVRAAVEKVVIRAADQGVVSVAPVQEVDAAAAVEAVISITAVKRFRARAAKKDVLTRPAVDRSRDFTQAAIVEVFPASQVHEAVDDPFVDQGVGRRTLKNDGSIHLAPIENFQDRPIAYGPASDGIVTRDLAVVDDGRETGDGGYTNGGCVRSAAQFLCPDQPRIIYGAVSVVERHSNTGVGTRDKDVSRIVNGRFHRRVDPDGQVALNVDQAMIHNVAVEASEAPCVARGPDNELAQILEAERMVGRAANSDSSPVPGSMRIEPALWTTVPSDDAGIGLNTIRKDVV</sequence>
<organism evidence="1 2">
    <name type="scientific">Brevundimonas abyssalis TAR-001</name>
    <dbReference type="NCBI Taxonomy" id="1391729"/>
    <lineage>
        <taxon>Bacteria</taxon>
        <taxon>Pseudomonadati</taxon>
        <taxon>Pseudomonadota</taxon>
        <taxon>Alphaproteobacteria</taxon>
        <taxon>Caulobacterales</taxon>
        <taxon>Caulobacteraceae</taxon>
        <taxon>Brevundimonas</taxon>
    </lineage>
</organism>
<name>A0A8E0NCZ1_9CAUL</name>
<protein>
    <submittedName>
        <fullName evidence="1">Uncharacterized protein</fullName>
    </submittedName>
</protein>
<dbReference type="AlphaFoldDB" id="A0A8E0NCZ1"/>
<keyword evidence="2" id="KW-1185">Reference proteome</keyword>
<dbReference type="EMBL" id="BATC01000048">
    <property type="protein sequence ID" value="GAD60019.1"/>
    <property type="molecule type" value="Genomic_DNA"/>
</dbReference>
<accession>A0A8E0NCZ1</accession>
<gene>
    <name evidence="1" type="ORF">MBEBAB_2269</name>
</gene>
<reference evidence="2" key="1">
    <citation type="journal article" date="2013" name="Genome Announc.">
        <title>Draft Genome Sequence of the Dimorphic Prosthecate Bacterium Brevundimonas abyssalis TAR-001T.</title>
        <authorList>
            <person name="Tsubouchi T."/>
            <person name="Nishi S."/>
            <person name="Usui K."/>
            <person name="Shimane Y."/>
            <person name="Takaki Y."/>
            <person name="Maruyama T."/>
            <person name="Hatada Y."/>
        </authorList>
    </citation>
    <scope>NUCLEOTIDE SEQUENCE [LARGE SCALE GENOMIC DNA]</scope>
    <source>
        <strain evidence="2">TAR-001</strain>
    </source>
</reference>
<proteinExistence type="predicted"/>
<evidence type="ECO:0000313" key="1">
    <source>
        <dbReference type="EMBL" id="GAD60019.1"/>
    </source>
</evidence>
<comment type="caution">
    <text evidence="1">The sequence shown here is derived from an EMBL/GenBank/DDBJ whole genome shotgun (WGS) entry which is preliminary data.</text>
</comment>
<evidence type="ECO:0000313" key="2">
    <source>
        <dbReference type="Proteomes" id="UP000016569"/>
    </source>
</evidence>